<dbReference type="EMBL" id="MK417516">
    <property type="protein sequence ID" value="QAU06194.1"/>
    <property type="molecule type" value="Genomic_DNA"/>
</dbReference>
<reference evidence="1 2" key="1">
    <citation type="journal article" date="2019" name="Viruses">
        <title>Design and Preclinical Development of a Phage Product for the Treatment of Antibiotic-Resistant Staphylococcus aureus Infections.</title>
        <authorList>
            <person name="Lehman S.M."/>
            <person name="Mearns G."/>
            <person name="Rankin D."/>
            <person name="Cole R.A."/>
            <person name="Smrekar F."/>
            <person name="Branston S.D."/>
            <person name="Morales S."/>
        </authorList>
    </citation>
    <scope>NUCLEOTIDE SEQUENCE [LARGE SCALE GENOMIC DNA]</scope>
</reference>
<evidence type="ECO:0000313" key="1">
    <source>
        <dbReference type="EMBL" id="QAU06194.1"/>
    </source>
</evidence>
<proteinExistence type="predicted"/>
<sequence length="106" mass="12908">MEKFKGKDLYKTRIRKQTIKNLIIKVEKLHNKHSPYQPIGHVYYYPKTKEFTLSKPEQKIFIEYMKELGFNVKHKRRKKTLIIYKNAFTEYISRYHEAIEQIEGGK</sequence>
<name>A0A410TAZ7_BPPGK</name>
<organism evidence="1 2">
    <name type="scientific">Staphylococcus phage J-Sa36</name>
    <dbReference type="NCBI Taxonomy" id="2508849"/>
    <lineage>
        <taxon>Viruses</taxon>
        <taxon>Duplodnaviria</taxon>
        <taxon>Heunggongvirae</taxon>
        <taxon>Uroviricota</taxon>
        <taxon>Caudoviricetes</taxon>
        <taxon>Herelleviridae</taxon>
        <taxon>Twortvirinae</taxon>
        <taxon>Kayvirus</taxon>
        <taxon>Staphylococcus phage K</taxon>
    </lineage>
</organism>
<dbReference type="Proteomes" id="UP000290216">
    <property type="component" value="Segment"/>
</dbReference>
<evidence type="ECO:0000313" key="2">
    <source>
        <dbReference type="Proteomes" id="UP000290216"/>
    </source>
</evidence>
<accession>A0A410TAZ7</accession>
<protein>
    <submittedName>
        <fullName evidence="1">Uncharacterized protein</fullName>
    </submittedName>
</protein>
<gene>
    <name evidence="1" type="ORF">JSa36_192</name>
</gene>